<dbReference type="Proteomes" id="UP000176815">
    <property type="component" value="Unassembled WGS sequence"/>
</dbReference>
<evidence type="ECO:0000313" key="3">
    <source>
        <dbReference type="Proteomes" id="UP000176815"/>
    </source>
</evidence>
<reference evidence="2 3" key="1">
    <citation type="journal article" date="2016" name="Nat. Commun.">
        <title>Thousands of microbial genomes shed light on interconnected biogeochemical processes in an aquifer system.</title>
        <authorList>
            <person name="Anantharaman K."/>
            <person name="Brown C.T."/>
            <person name="Hug L.A."/>
            <person name="Sharon I."/>
            <person name="Castelle C.J."/>
            <person name="Probst A.J."/>
            <person name="Thomas B.C."/>
            <person name="Singh A."/>
            <person name="Wilkins M.J."/>
            <person name="Karaoz U."/>
            <person name="Brodie E.L."/>
            <person name="Williams K.H."/>
            <person name="Hubbard S.S."/>
            <person name="Banfield J.F."/>
        </authorList>
    </citation>
    <scope>NUCLEOTIDE SEQUENCE [LARGE SCALE GENOMIC DNA]</scope>
</reference>
<dbReference type="Pfam" id="PF14559">
    <property type="entry name" value="TPR_19"/>
    <property type="match status" value="1"/>
</dbReference>
<organism evidence="2 3">
    <name type="scientific">candidate division WWE3 bacterium RIFOXYD1_FULL_39_9</name>
    <dbReference type="NCBI Taxonomy" id="1802649"/>
    <lineage>
        <taxon>Bacteria</taxon>
        <taxon>Katanobacteria</taxon>
    </lineage>
</organism>
<evidence type="ECO:0000259" key="1">
    <source>
        <dbReference type="Pfam" id="PF01973"/>
    </source>
</evidence>
<dbReference type="InterPro" id="IPR002826">
    <property type="entry name" value="MptE-like"/>
</dbReference>
<proteinExistence type="predicted"/>
<dbReference type="Gene3D" id="1.25.40.10">
    <property type="entry name" value="Tetratricopeptide repeat domain"/>
    <property type="match status" value="1"/>
</dbReference>
<dbReference type="InterPro" id="IPR011990">
    <property type="entry name" value="TPR-like_helical_dom_sf"/>
</dbReference>
<name>A0A1F4X6D5_UNCKA</name>
<dbReference type="SUPFAM" id="SSF48452">
    <property type="entry name" value="TPR-like"/>
    <property type="match status" value="1"/>
</dbReference>
<dbReference type="PANTHER" id="PTHR41786:SF1">
    <property type="entry name" value="6-HYDROXYMETHYLPTERIN DIPHOSPHOKINASE MPTE-LIKE DOMAIN-CONTAINING PROTEIN"/>
    <property type="match status" value="1"/>
</dbReference>
<dbReference type="Pfam" id="PF01973">
    <property type="entry name" value="MptE-like"/>
    <property type="match status" value="1"/>
</dbReference>
<sequence length="898" mass="101077">MFNRNIEALKHHLIPEFIEKIEKANLPEWVELIKSEDNTDNLLIVKGTKRKSLYPIEGWKKEADARLKDFSFNSSNATMIIGIGLGYFLQEALNKAEDKHIIIVVESEPGLLKAALQRIDISKAIKEEKLMIAPTIDDLSYMLELINEKYVIDDWATCIEGYTIDNHAYQQISFEALSILNQTRCNIGTVANAGKQIADNDISNLPYVIHRRGVRELEGLYKGLPAILVSTGPSLSKNLHLLIEAQENAIIIAVGQALRPLLAYGINPDFICSVDYGEVNLTHYEGLMESNIPLVALNRSFAPLLKRWQGPMFVACSPQIDMHPDHKNRIHKILSDKGWTLQGGSVAHMCYGLSILLGCSPLIMIGQDLAYDSEQSHFQQADSRGILKRSEQGDIKWEVQDPRCHLNKVQDISMGPPIPVAGYFGGEVITNVGLASFITSFERFIKGMDSHVINATEGGANIQGAKRMSLKRALETYCKDKIEDKRDKLKPLLSNCSNALELVDESIPLLEKEISLLNECQVNAKKALDTNSKLKALTLKKLKKDQTDKFNKLLSSNKLYSDNAHNIAVRLPLVILALYGATRKINHAAMKVDGNQDHILTSLEDAKIRIERNRIILQAAFDACKQLKQSYKETLQQLTKVSEARDLSLLIPKQKEPEPNIEDAEQYFAVGNFARPMLEASKFKLIDENATDVLLKAYRLFNEAIKKAKELPDNSDTIESIQLMFDAQEIGRKEKDFTKAKEMLEKAVDKSPTNEVARWGLATVHFQIKEYEKSIPIYNQLVKEYPEKKRYKFELGQVLVCDGETKEDTSKIIYGIDTILEAMNGAEEFDSFLPIIADLLCNLKKHGEAIVHYKEYLKKYPADYEVWLKLSSAALVCDKEDLAIEAKAKAKAIKGISE</sequence>
<feature type="domain" description="6-hydroxymethylpterin diphosphokinase MptE-like" evidence="1">
    <location>
        <begin position="202"/>
        <end position="372"/>
    </location>
</feature>
<gene>
    <name evidence="2" type="ORF">A2619_04485</name>
</gene>
<accession>A0A1F4X6D5</accession>
<dbReference type="PANTHER" id="PTHR41786">
    <property type="entry name" value="MOTILITY ACCESSORY FACTOR MAF"/>
    <property type="match status" value="1"/>
</dbReference>
<dbReference type="AlphaFoldDB" id="A0A1F4X6D5"/>
<dbReference type="EMBL" id="MEWG01000024">
    <property type="protein sequence ID" value="OGC77244.1"/>
    <property type="molecule type" value="Genomic_DNA"/>
</dbReference>
<evidence type="ECO:0000313" key="2">
    <source>
        <dbReference type="EMBL" id="OGC77244.1"/>
    </source>
</evidence>
<comment type="caution">
    <text evidence="2">The sequence shown here is derived from an EMBL/GenBank/DDBJ whole genome shotgun (WGS) entry which is preliminary data.</text>
</comment>
<protein>
    <recommendedName>
        <fullName evidence="1">6-hydroxymethylpterin diphosphokinase MptE-like domain-containing protein</fullName>
    </recommendedName>
</protein>